<gene>
    <name evidence="2" type="ORF">MGAL_10B024988</name>
    <name evidence="1" type="ORF">MGAL_10B035600</name>
</gene>
<dbReference type="Proteomes" id="UP000596742">
    <property type="component" value="Unassembled WGS sequence"/>
</dbReference>
<keyword evidence="3" id="KW-1185">Reference proteome</keyword>
<protein>
    <submittedName>
        <fullName evidence="1">Uncharacterized protein</fullName>
    </submittedName>
</protein>
<dbReference type="AlphaFoldDB" id="A0A8B6GAE2"/>
<accession>A0A8B6GAE2</accession>
<name>A0A8B6GAE2_MYTGA</name>
<evidence type="ECO:0000313" key="3">
    <source>
        <dbReference type="Proteomes" id="UP000596742"/>
    </source>
</evidence>
<proteinExistence type="predicted"/>
<dbReference type="EMBL" id="UYJE01010134">
    <property type="protein sequence ID" value="VDI80045.1"/>
    <property type="molecule type" value="Genomic_DNA"/>
</dbReference>
<comment type="caution">
    <text evidence="1">The sequence shown here is derived from an EMBL/GenBank/DDBJ whole genome shotgun (WGS) entry which is preliminary data.</text>
</comment>
<dbReference type="EMBL" id="UYJE01008111">
    <property type="protein sequence ID" value="VDI61154.1"/>
    <property type="molecule type" value="Genomic_DNA"/>
</dbReference>
<evidence type="ECO:0000313" key="2">
    <source>
        <dbReference type="EMBL" id="VDI80045.1"/>
    </source>
</evidence>
<reference evidence="1" key="1">
    <citation type="submission" date="2018-11" db="EMBL/GenBank/DDBJ databases">
        <authorList>
            <person name="Alioto T."/>
            <person name="Alioto T."/>
        </authorList>
    </citation>
    <scope>NUCLEOTIDE SEQUENCE</scope>
</reference>
<organism evidence="1 3">
    <name type="scientific">Mytilus galloprovincialis</name>
    <name type="common">Mediterranean mussel</name>
    <dbReference type="NCBI Taxonomy" id="29158"/>
    <lineage>
        <taxon>Eukaryota</taxon>
        <taxon>Metazoa</taxon>
        <taxon>Spiralia</taxon>
        <taxon>Lophotrochozoa</taxon>
        <taxon>Mollusca</taxon>
        <taxon>Bivalvia</taxon>
        <taxon>Autobranchia</taxon>
        <taxon>Pteriomorphia</taxon>
        <taxon>Mytilida</taxon>
        <taxon>Mytiloidea</taxon>
        <taxon>Mytilidae</taxon>
        <taxon>Mytilinae</taxon>
        <taxon>Mytilus</taxon>
    </lineage>
</organism>
<evidence type="ECO:0000313" key="1">
    <source>
        <dbReference type="EMBL" id="VDI61154.1"/>
    </source>
</evidence>
<dbReference type="OrthoDB" id="6156388at2759"/>
<sequence>MMGASQAVNKFSKGKEEAINKLTGDAVEGVVNVHLQIDCDVHMWNFRIMTLPWHSPIYVPPVQLWGQQRLCHYWKITTQKKPN</sequence>